<feature type="domain" description="Methyltransferase FkbM" evidence="2">
    <location>
        <begin position="112"/>
        <end position="266"/>
    </location>
</feature>
<keyword evidence="3" id="KW-0808">Transferase</keyword>
<dbReference type="PANTHER" id="PTHR34203">
    <property type="entry name" value="METHYLTRANSFERASE, FKBM FAMILY PROTEIN"/>
    <property type="match status" value="1"/>
</dbReference>
<reference evidence="4" key="1">
    <citation type="submission" date="2015-08" db="EMBL/GenBank/DDBJ databases">
        <authorList>
            <person name="Varghese N."/>
        </authorList>
    </citation>
    <scope>NUCLEOTIDE SEQUENCE [LARGE SCALE GENOMIC DNA]</scope>
    <source>
        <strain evidence="4">DSM 23407</strain>
    </source>
</reference>
<name>A0A0K6HWM2_9HYPH</name>
<dbReference type="GO" id="GO:0008168">
    <property type="term" value="F:methyltransferase activity"/>
    <property type="evidence" value="ECO:0007669"/>
    <property type="project" value="UniProtKB-KW"/>
</dbReference>
<evidence type="ECO:0000313" key="3">
    <source>
        <dbReference type="EMBL" id="CUA95437.1"/>
    </source>
</evidence>
<dbReference type="EMBL" id="CYHE01000004">
    <property type="protein sequence ID" value="CUA95437.1"/>
    <property type="molecule type" value="Genomic_DNA"/>
</dbReference>
<feature type="region of interest" description="Disordered" evidence="1">
    <location>
        <begin position="326"/>
        <end position="345"/>
    </location>
</feature>
<dbReference type="InterPro" id="IPR006342">
    <property type="entry name" value="FkbM_mtfrase"/>
</dbReference>
<dbReference type="InterPro" id="IPR029063">
    <property type="entry name" value="SAM-dependent_MTases_sf"/>
</dbReference>
<dbReference type="NCBIfam" id="TIGR01444">
    <property type="entry name" value="fkbM_fam"/>
    <property type="match status" value="1"/>
</dbReference>
<dbReference type="AlphaFoldDB" id="A0A0K6HWM2"/>
<dbReference type="Pfam" id="PF05050">
    <property type="entry name" value="Methyltransf_21"/>
    <property type="match status" value="1"/>
</dbReference>
<dbReference type="RefSeq" id="WP_208975618.1">
    <property type="nucleotide sequence ID" value="NZ_CYHE01000004.1"/>
</dbReference>
<dbReference type="GO" id="GO:0032259">
    <property type="term" value="P:methylation"/>
    <property type="evidence" value="ECO:0007669"/>
    <property type="project" value="UniProtKB-KW"/>
</dbReference>
<organism evidence="3 4">
    <name type="scientific">Pannonibacter indicus</name>
    <dbReference type="NCBI Taxonomy" id="466044"/>
    <lineage>
        <taxon>Bacteria</taxon>
        <taxon>Pseudomonadati</taxon>
        <taxon>Pseudomonadota</taxon>
        <taxon>Alphaproteobacteria</taxon>
        <taxon>Hyphomicrobiales</taxon>
        <taxon>Stappiaceae</taxon>
        <taxon>Pannonibacter</taxon>
    </lineage>
</organism>
<evidence type="ECO:0000256" key="1">
    <source>
        <dbReference type="SAM" id="MobiDB-lite"/>
    </source>
</evidence>
<dbReference type="SUPFAM" id="SSF53335">
    <property type="entry name" value="S-adenosyl-L-methionine-dependent methyltransferases"/>
    <property type="match status" value="1"/>
</dbReference>
<accession>A0A0K6HWM2</accession>
<keyword evidence="4" id="KW-1185">Reference proteome</keyword>
<dbReference type="PANTHER" id="PTHR34203:SF15">
    <property type="entry name" value="SLL1173 PROTEIN"/>
    <property type="match status" value="1"/>
</dbReference>
<dbReference type="InterPro" id="IPR052514">
    <property type="entry name" value="SAM-dependent_MTase"/>
</dbReference>
<evidence type="ECO:0000259" key="2">
    <source>
        <dbReference type="Pfam" id="PF05050"/>
    </source>
</evidence>
<proteinExistence type="predicted"/>
<dbReference type="Gene3D" id="3.40.50.150">
    <property type="entry name" value="Vaccinia Virus protein VP39"/>
    <property type="match status" value="1"/>
</dbReference>
<evidence type="ECO:0000313" key="4">
    <source>
        <dbReference type="Proteomes" id="UP000183900"/>
    </source>
</evidence>
<gene>
    <name evidence="3" type="ORF">Ga0061067_1049</name>
</gene>
<keyword evidence="3" id="KW-0489">Methyltransferase</keyword>
<protein>
    <submittedName>
        <fullName evidence="3">Methyltransferase, FkbM family</fullName>
    </submittedName>
</protein>
<dbReference type="Proteomes" id="UP000183900">
    <property type="component" value="Unassembled WGS sequence"/>
</dbReference>
<sequence>MDLTGAPICVDKASGAISNATPVEHAGLVLTRMAAKALRPLDDLGFSHAARLIRCLLPSRRKVAVRFTQDMTFCFPYGDGYWGLLLDPRDTYEEEVEALLLAVKDCEYAFIDCGANYGYWSLKVTSERFGRHKAAAIELDPASFALLEANVAANGGRVTCLNRAVAGRDDDVLRFYGAKHEARSVVPQAGVEPKGEVLSVTLDRLVDDGHIPQEGPLVLKLDVEGIEIEALRGGVALLMRDVLVIYEEHGSDRSHAVSRYLREDCGMRLFGHAGHDFFELGPLGELDRIKTNRRRGYDFFATRSRFWLDRLESLARGWGQGRTGVAAAHRARNGEKDHGGSQTCR</sequence>